<dbReference type="PANTHER" id="PTHR45138">
    <property type="entry name" value="REGULATORY COMPONENTS OF SENSORY TRANSDUCTION SYSTEM"/>
    <property type="match status" value="1"/>
</dbReference>
<feature type="transmembrane region" description="Helical" evidence="1">
    <location>
        <begin position="78"/>
        <end position="96"/>
    </location>
</feature>
<dbReference type="GO" id="GO:0043709">
    <property type="term" value="P:cell adhesion involved in single-species biofilm formation"/>
    <property type="evidence" value="ECO:0007669"/>
    <property type="project" value="TreeGrafter"/>
</dbReference>
<keyword evidence="1" id="KW-0472">Membrane</keyword>
<dbReference type="OrthoDB" id="9759607at2"/>
<feature type="transmembrane region" description="Helical" evidence="1">
    <location>
        <begin position="148"/>
        <end position="167"/>
    </location>
</feature>
<dbReference type="FunFam" id="3.30.70.270:FF:000001">
    <property type="entry name" value="Diguanylate cyclase domain protein"/>
    <property type="match status" value="1"/>
</dbReference>
<evidence type="ECO:0000256" key="1">
    <source>
        <dbReference type="SAM" id="Phobius"/>
    </source>
</evidence>
<keyword evidence="1" id="KW-1133">Transmembrane helix</keyword>
<feature type="transmembrane region" description="Helical" evidence="1">
    <location>
        <begin position="21"/>
        <end position="40"/>
    </location>
</feature>
<dbReference type="InterPro" id="IPR050469">
    <property type="entry name" value="Diguanylate_Cyclase"/>
</dbReference>
<dbReference type="GO" id="GO:0005886">
    <property type="term" value="C:plasma membrane"/>
    <property type="evidence" value="ECO:0007669"/>
    <property type="project" value="TreeGrafter"/>
</dbReference>
<dbReference type="AlphaFoldDB" id="A0A2D0A6V6"/>
<dbReference type="Pfam" id="PF00990">
    <property type="entry name" value="GGDEF"/>
    <property type="match status" value="1"/>
</dbReference>
<dbReference type="GO" id="GO:1902201">
    <property type="term" value="P:negative regulation of bacterial-type flagellum-dependent cell motility"/>
    <property type="evidence" value="ECO:0007669"/>
    <property type="project" value="TreeGrafter"/>
</dbReference>
<keyword evidence="4" id="KW-1185">Reference proteome</keyword>
<dbReference type="SMART" id="SM00267">
    <property type="entry name" value="GGDEF"/>
    <property type="match status" value="1"/>
</dbReference>
<evidence type="ECO:0000313" key="3">
    <source>
        <dbReference type="EMBL" id="OWL93309.1"/>
    </source>
</evidence>
<sequence>MFGGQIPSTARPERDQFLRQLYVGMALLAALVQAGVAQYAQTAGLPGLSVQARLGTAFNVLLVVLALWPRVSTHHFQLILIGSGQLWLLGSVWLYLRGETLSATLLVGFLTVTLFSFAWLRARPAATLTLLGYLLLWGPVSGERPVDVPGLLMTGFAAVLIWFLSAHGQTLYRAHLRSDALAALAFTDPLTGLLNRRSGREKLDVLFGAADTRPEQLALALVDIDHFKRVNDSLGHHRGDEVLIALAELLQSHLAPQDAAVRWGGEEFLLILTGRDPREARAAVRRIVEAVREYRVLGLPSVTVSAGLALASEGRSVPELLALADERLYAAKDAGRDRLMDRSRTAS</sequence>
<dbReference type="SUPFAM" id="SSF55073">
    <property type="entry name" value="Nucleotide cyclase"/>
    <property type="match status" value="1"/>
</dbReference>
<dbReference type="EMBL" id="NHMK01000037">
    <property type="protein sequence ID" value="OWL93309.1"/>
    <property type="molecule type" value="Genomic_DNA"/>
</dbReference>
<dbReference type="InterPro" id="IPR043128">
    <property type="entry name" value="Rev_trsase/Diguanyl_cyclase"/>
</dbReference>
<proteinExistence type="predicted"/>
<dbReference type="GO" id="GO:0052621">
    <property type="term" value="F:diguanylate cyclase activity"/>
    <property type="evidence" value="ECO:0007669"/>
    <property type="project" value="TreeGrafter"/>
</dbReference>
<evidence type="ECO:0000259" key="2">
    <source>
        <dbReference type="PROSITE" id="PS50887"/>
    </source>
</evidence>
<comment type="caution">
    <text evidence="3">The sequence shown here is derived from an EMBL/GenBank/DDBJ whole genome shotgun (WGS) entry which is preliminary data.</text>
</comment>
<dbReference type="CDD" id="cd01949">
    <property type="entry name" value="GGDEF"/>
    <property type="match status" value="1"/>
</dbReference>
<dbReference type="Proteomes" id="UP000197208">
    <property type="component" value="Unassembled WGS sequence"/>
</dbReference>
<dbReference type="PROSITE" id="PS50887">
    <property type="entry name" value="GGDEF"/>
    <property type="match status" value="1"/>
</dbReference>
<dbReference type="InterPro" id="IPR000160">
    <property type="entry name" value="GGDEF_dom"/>
</dbReference>
<organism evidence="3 4">
    <name type="scientific">Deinococcus indicus</name>
    <dbReference type="NCBI Taxonomy" id="223556"/>
    <lineage>
        <taxon>Bacteria</taxon>
        <taxon>Thermotogati</taxon>
        <taxon>Deinococcota</taxon>
        <taxon>Deinococci</taxon>
        <taxon>Deinococcales</taxon>
        <taxon>Deinococcaceae</taxon>
        <taxon>Deinococcus</taxon>
    </lineage>
</organism>
<dbReference type="Gene3D" id="3.30.70.270">
    <property type="match status" value="1"/>
</dbReference>
<dbReference type="PANTHER" id="PTHR45138:SF9">
    <property type="entry name" value="DIGUANYLATE CYCLASE DGCM-RELATED"/>
    <property type="match status" value="1"/>
</dbReference>
<dbReference type="NCBIfam" id="TIGR00254">
    <property type="entry name" value="GGDEF"/>
    <property type="match status" value="1"/>
</dbReference>
<dbReference type="RefSeq" id="WP_088250447.1">
    <property type="nucleotide sequence ID" value="NZ_NHMK01000037.1"/>
</dbReference>
<dbReference type="InterPro" id="IPR029787">
    <property type="entry name" value="Nucleotide_cyclase"/>
</dbReference>
<feature type="domain" description="GGDEF" evidence="2">
    <location>
        <begin position="215"/>
        <end position="344"/>
    </location>
</feature>
<feature type="transmembrane region" description="Helical" evidence="1">
    <location>
        <begin position="102"/>
        <end position="120"/>
    </location>
</feature>
<accession>A0A2D0A6V6</accession>
<evidence type="ECO:0000313" key="4">
    <source>
        <dbReference type="Proteomes" id="UP000197208"/>
    </source>
</evidence>
<keyword evidence="1" id="KW-0812">Transmembrane</keyword>
<gene>
    <name evidence="3" type="ORF">CBQ26_20405</name>
</gene>
<reference evidence="3 4" key="1">
    <citation type="submission" date="2017-05" db="EMBL/GenBank/DDBJ databases">
        <title>De novo genome assembly of Deniococcus indicus strain DR1.</title>
        <authorList>
            <person name="Chauhan D."/>
            <person name="Yennamalli R.M."/>
            <person name="Priyadarshini R."/>
        </authorList>
    </citation>
    <scope>NUCLEOTIDE SEQUENCE [LARGE SCALE GENOMIC DNA]</scope>
    <source>
        <strain evidence="3 4">DR1</strain>
    </source>
</reference>
<name>A0A2D0A6V6_9DEIO</name>
<protein>
    <recommendedName>
        <fullName evidence="2">GGDEF domain-containing protein</fullName>
    </recommendedName>
</protein>